<keyword evidence="1" id="KW-0472">Membrane</keyword>
<sequence>MRSVYRVLAFVVAAEVVVQAAAIAFAVYGLGKWVDDGGRLDKALLAREDSAVGGAAGFAVHGANGTMLVPLVALVLLVVSFFAGVPGGVRWAGVVFALVVVQAALGFLGQGVPALGALHGANALVLFGVAVMAGKRVGSTTVPEQLGATRG</sequence>
<keyword evidence="1" id="KW-1133">Transmembrane helix</keyword>
<dbReference type="KEGG" id="nps:KRR39_16125"/>
<dbReference type="Proteomes" id="UP000683575">
    <property type="component" value="Chromosome"/>
</dbReference>
<dbReference type="EMBL" id="CP077062">
    <property type="protein sequence ID" value="QWZ07022.1"/>
    <property type="molecule type" value="Genomic_DNA"/>
</dbReference>
<evidence type="ECO:0000256" key="1">
    <source>
        <dbReference type="SAM" id="Phobius"/>
    </source>
</evidence>
<keyword evidence="1" id="KW-0812">Transmembrane</keyword>
<feature type="transmembrane region" description="Helical" evidence="1">
    <location>
        <begin position="67"/>
        <end position="84"/>
    </location>
</feature>
<dbReference type="AlphaFoldDB" id="A0A975SW49"/>
<evidence type="ECO:0000313" key="2">
    <source>
        <dbReference type="EMBL" id="QWZ07022.1"/>
    </source>
</evidence>
<feature type="transmembrane region" description="Helical" evidence="1">
    <location>
        <begin position="91"/>
        <end position="108"/>
    </location>
</feature>
<name>A0A975SW49_9ACTN</name>
<dbReference type="RefSeq" id="WP_216938505.1">
    <property type="nucleotide sequence ID" value="NZ_CP077062.1"/>
</dbReference>
<reference evidence="2" key="1">
    <citation type="submission" date="2021-06" db="EMBL/GenBank/DDBJ databases">
        <title>Complete genome sequence of Nocardioides sp. G188.</title>
        <authorList>
            <person name="Im W.-T."/>
        </authorList>
    </citation>
    <scope>NUCLEOTIDE SEQUENCE</scope>
    <source>
        <strain evidence="2">G188</strain>
    </source>
</reference>
<feature type="transmembrane region" description="Helical" evidence="1">
    <location>
        <begin position="7"/>
        <end position="30"/>
    </location>
</feature>
<gene>
    <name evidence="2" type="ORF">KRR39_16125</name>
</gene>
<accession>A0A975SW49</accession>
<organism evidence="2 3">
    <name type="scientific">Nocardioides panacis</name>
    <dbReference type="NCBI Taxonomy" id="2849501"/>
    <lineage>
        <taxon>Bacteria</taxon>
        <taxon>Bacillati</taxon>
        <taxon>Actinomycetota</taxon>
        <taxon>Actinomycetes</taxon>
        <taxon>Propionibacteriales</taxon>
        <taxon>Nocardioidaceae</taxon>
        <taxon>Nocardioides</taxon>
    </lineage>
</organism>
<protein>
    <submittedName>
        <fullName evidence="2">Uncharacterized protein</fullName>
    </submittedName>
</protein>
<evidence type="ECO:0000313" key="3">
    <source>
        <dbReference type="Proteomes" id="UP000683575"/>
    </source>
</evidence>
<keyword evidence="3" id="KW-1185">Reference proteome</keyword>
<proteinExistence type="predicted"/>